<sequence length="72" mass="8084">MSLRFVRIKIQPVTTGACAIGERLLSTTPNPRLYKYPWKNLFVTPAASGQRRVPYQLHQFFAAAFGSNATEV</sequence>
<dbReference type="Proteomes" id="UP001222027">
    <property type="component" value="Unassembled WGS sequence"/>
</dbReference>
<gene>
    <name evidence="1" type="ORF">OPV22_031752</name>
</gene>
<keyword evidence="2" id="KW-1185">Reference proteome</keyword>
<evidence type="ECO:0000313" key="2">
    <source>
        <dbReference type="Proteomes" id="UP001222027"/>
    </source>
</evidence>
<evidence type="ECO:0000313" key="1">
    <source>
        <dbReference type="EMBL" id="KAJ8458826.1"/>
    </source>
</evidence>
<accession>A0AAV8P1I5</accession>
<comment type="caution">
    <text evidence="1">The sequence shown here is derived from an EMBL/GenBank/DDBJ whole genome shotgun (WGS) entry which is preliminary data.</text>
</comment>
<proteinExistence type="predicted"/>
<protein>
    <submittedName>
        <fullName evidence="1">Uncharacterized protein</fullName>
    </submittedName>
</protein>
<name>A0AAV8P1I5_ENSVE</name>
<dbReference type="EMBL" id="JAQQAF010000009">
    <property type="protein sequence ID" value="KAJ8458826.1"/>
    <property type="molecule type" value="Genomic_DNA"/>
</dbReference>
<organism evidence="1 2">
    <name type="scientific">Ensete ventricosum</name>
    <name type="common">Abyssinian banana</name>
    <name type="synonym">Musa ensete</name>
    <dbReference type="NCBI Taxonomy" id="4639"/>
    <lineage>
        <taxon>Eukaryota</taxon>
        <taxon>Viridiplantae</taxon>
        <taxon>Streptophyta</taxon>
        <taxon>Embryophyta</taxon>
        <taxon>Tracheophyta</taxon>
        <taxon>Spermatophyta</taxon>
        <taxon>Magnoliopsida</taxon>
        <taxon>Liliopsida</taxon>
        <taxon>Zingiberales</taxon>
        <taxon>Musaceae</taxon>
        <taxon>Ensete</taxon>
    </lineage>
</organism>
<dbReference type="AlphaFoldDB" id="A0AAV8P1I5"/>
<reference evidence="1 2" key="1">
    <citation type="submission" date="2022-12" db="EMBL/GenBank/DDBJ databases">
        <title>Chromosome-scale assembly of the Ensete ventricosum genome.</title>
        <authorList>
            <person name="Dussert Y."/>
            <person name="Stocks J."/>
            <person name="Wendawek A."/>
            <person name="Woldeyes F."/>
            <person name="Nichols R.A."/>
            <person name="Borrell J.S."/>
        </authorList>
    </citation>
    <scope>NUCLEOTIDE SEQUENCE [LARGE SCALE GENOMIC DNA]</scope>
    <source>
        <strain evidence="2">cv. Maze</strain>
        <tissue evidence="1">Seeds</tissue>
    </source>
</reference>